<reference evidence="1" key="1">
    <citation type="submission" date="2020-12" db="EMBL/GenBank/DDBJ databases">
        <title>GES Beta-lactamases isolated from hospital effluents in Brazil.</title>
        <authorList>
            <person name="Conte D."/>
            <person name="Mesa D."/>
            <person name="Palmeiro J.K."/>
            <person name="Dalla-Costa L.M."/>
        </authorList>
    </citation>
    <scope>NUCLEOTIDE SEQUENCE [LARGE SCALE GENOMIC DNA]</scope>
    <source>
        <strain evidence="1">Aero21</strain>
    </source>
</reference>
<protein>
    <submittedName>
        <fullName evidence="1">Uncharacterized protein</fullName>
    </submittedName>
</protein>
<organism evidence="1">
    <name type="scientific">Aeromonas caviae</name>
    <name type="common">Aeromonas punctata</name>
    <dbReference type="NCBI Taxonomy" id="648"/>
    <lineage>
        <taxon>Bacteria</taxon>
        <taxon>Pseudomonadati</taxon>
        <taxon>Pseudomonadota</taxon>
        <taxon>Gammaproteobacteria</taxon>
        <taxon>Aeromonadales</taxon>
        <taxon>Aeromonadaceae</taxon>
        <taxon>Aeromonas</taxon>
    </lineage>
</organism>
<name>A0A7T4C4Q8_AERCA</name>
<dbReference type="EMBL" id="CP065937">
    <property type="protein sequence ID" value="QQA62655.1"/>
    <property type="molecule type" value="Genomic_DNA"/>
</dbReference>
<gene>
    <name evidence="1" type="ORF">JC965_09480</name>
</gene>
<sequence>MITLRQQLAELQQQLDLSIQASKATLIIEKCGVVLSKTETVAGHYGCLKFQYPALQCLPPELRVIWSEEQRNELKIAANSVNNLLSQWSRWLNNQTQAAAAIDAQNPDETLDEELEEIAAREPTAYDIIQNDSLTNCMNLTLSLHRTLSDQLKSAWEEWLQVLHQQIHVDSKTLEAQQKVGKLKEVADEYLSVRNTFDVLIQSLPENDESITNIQAMADHLNTLRSMMKTDWPEAVQHFFDRINGPLHGKPTLSALTPEVLNWLHDEDMLEDFVITRK</sequence>
<accession>A0A7T4C4Q8</accession>
<proteinExistence type="predicted"/>
<dbReference type="AlphaFoldDB" id="A0A7T4C4Q8"/>
<evidence type="ECO:0000313" key="1">
    <source>
        <dbReference type="EMBL" id="QQA62655.1"/>
    </source>
</evidence>